<comment type="caution">
    <text evidence="1">The sequence shown here is derived from an EMBL/GenBank/DDBJ whole genome shotgun (WGS) entry which is preliminary data.</text>
</comment>
<name>A0ABQ2TCU2_STRBA</name>
<evidence type="ECO:0000313" key="2">
    <source>
        <dbReference type="Proteomes" id="UP000659767"/>
    </source>
</evidence>
<keyword evidence="2" id="KW-1185">Reference proteome</keyword>
<dbReference type="Proteomes" id="UP000659767">
    <property type="component" value="Unassembled WGS sequence"/>
</dbReference>
<accession>A0ABQ2TCU2</accession>
<proteinExistence type="predicted"/>
<organism evidence="1 2">
    <name type="scientific">Streptomyces badius</name>
    <dbReference type="NCBI Taxonomy" id="1941"/>
    <lineage>
        <taxon>Bacteria</taxon>
        <taxon>Bacillati</taxon>
        <taxon>Actinomycetota</taxon>
        <taxon>Actinomycetes</taxon>
        <taxon>Kitasatosporales</taxon>
        <taxon>Streptomycetaceae</taxon>
        <taxon>Streptomyces</taxon>
    </lineage>
</organism>
<sequence>MPAKFKMSKKGVGQLLNSPMIGAEMLRRAQVIKGVAEAISPVGGPEDPHSGAYKANWHAEVRKKQVGRSRKKRLVGVVWNPSYYSRWVEYGTERVPAHHVLLRAAQAGGR</sequence>
<dbReference type="EMBL" id="BMSZ01000012">
    <property type="protein sequence ID" value="GGS63863.1"/>
    <property type="molecule type" value="Genomic_DNA"/>
</dbReference>
<reference evidence="2" key="1">
    <citation type="journal article" date="2019" name="Int. J. Syst. Evol. Microbiol.">
        <title>The Global Catalogue of Microorganisms (GCM) 10K type strain sequencing project: providing services to taxonomists for standard genome sequencing and annotation.</title>
        <authorList>
            <consortium name="The Broad Institute Genomics Platform"/>
            <consortium name="The Broad Institute Genome Sequencing Center for Infectious Disease"/>
            <person name="Wu L."/>
            <person name="Ma J."/>
        </authorList>
    </citation>
    <scope>NUCLEOTIDE SEQUENCE [LARGE SCALE GENOMIC DNA]</scope>
    <source>
        <strain evidence="2">JCM 4350</strain>
    </source>
</reference>
<gene>
    <name evidence="1" type="ORF">GCM10010253_43550</name>
</gene>
<protein>
    <recommendedName>
        <fullName evidence="3">HK97 gp10 family phage protein</fullName>
    </recommendedName>
</protein>
<evidence type="ECO:0000313" key="1">
    <source>
        <dbReference type="EMBL" id="GGS63863.1"/>
    </source>
</evidence>
<dbReference type="RefSeq" id="WP_199888896.1">
    <property type="nucleotide sequence ID" value="NZ_BMSZ01000012.1"/>
</dbReference>
<evidence type="ECO:0008006" key="3">
    <source>
        <dbReference type="Google" id="ProtNLM"/>
    </source>
</evidence>